<sequence length="65" mass="7392">MELLHEEKVCCPYCNEVIVIVVGPEDLGQEYIEDCRVCCQPINVQVTTNLNDELMVITYNENDAS</sequence>
<proteinExistence type="predicted"/>
<keyword evidence="4" id="KW-1185">Reference proteome</keyword>
<gene>
    <name evidence="2" type="ORF">ERW53_06420</name>
    <name evidence="1" type="ORF">ERW57_17345</name>
</gene>
<organism evidence="1 3">
    <name type="scientific">Aliivibrio finisterrensis</name>
    <dbReference type="NCBI Taxonomy" id="511998"/>
    <lineage>
        <taxon>Bacteria</taxon>
        <taxon>Pseudomonadati</taxon>
        <taxon>Pseudomonadota</taxon>
        <taxon>Gammaproteobacteria</taxon>
        <taxon>Vibrionales</taxon>
        <taxon>Vibrionaceae</taxon>
        <taxon>Aliivibrio</taxon>
    </lineage>
</organism>
<evidence type="ECO:0000313" key="2">
    <source>
        <dbReference type="EMBL" id="RYU65520.1"/>
    </source>
</evidence>
<evidence type="ECO:0000313" key="1">
    <source>
        <dbReference type="EMBL" id="RYU48341.1"/>
    </source>
</evidence>
<reference evidence="3 4" key="1">
    <citation type="submission" date="2019-02" db="EMBL/GenBank/DDBJ databases">
        <title>Genome sequences of Aliivibrio finisterrensis strains from farmed Atlantic salmon.</title>
        <authorList>
            <person name="Bowman J.P."/>
        </authorList>
    </citation>
    <scope>NUCLEOTIDE SEQUENCE [LARGE SCALE GENOMIC DNA]</scope>
    <source>
        <strain evidence="2 4">A21</strain>
        <strain evidence="1 3">A46</strain>
    </source>
</reference>
<name>A0A4Q5KQU0_9GAMM</name>
<evidence type="ECO:0000313" key="4">
    <source>
        <dbReference type="Proteomes" id="UP000294166"/>
    </source>
</evidence>
<evidence type="ECO:0000313" key="3">
    <source>
        <dbReference type="Proteomes" id="UP000294063"/>
    </source>
</evidence>
<dbReference type="Proteomes" id="UP000294166">
    <property type="component" value="Unassembled WGS sequence"/>
</dbReference>
<dbReference type="EMBL" id="SEZN01000008">
    <property type="protein sequence ID" value="RYU65520.1"/>
    <property type="molecule type" value="Genomic_DNA"/>
</dbReference>
<accession>A0A4Q5KQU0</accession>
<dbReference type="Proteomes" id="UP000294063">
    <property type="component" value="Unassembled WGS sequence"/>
</dbReference>
<dbReference type="InterPro" id="IPR025990">
    <property type="entry name" value="zinc_ribbon_bacterial"/>
</dbReference>
<dbReference type="AlphaFoldDB" id="A0A4Q5KQU0"/>
<dbReference type="Pfam" id="PF14255">
    <property type="entry name" value="Zn_ribbon_21"/>
    <property type="match status" value="1"/>
</dbReference>
<dbReference type="RefSeq" id="WP_130047481.1">
    <property type="nucleotide sequence ID" value="NZ_SEZK01000046.1"/>
</dbReference>
<protein>
    <submittedName>
        <fullName evidence="1">CPXCG motif-containing cysteine-rich protein</fullName>
    </submittedName>
</protein>
<dbReference type="EMBL" id="SEZK01000046">
    <property type="protein sequence ID" value="RYU48341.1"/>
    <property type="molecule type" value="Genomic_DNA"/>
</dbReference>
<comment type="caution">
    <text evidence="1">The sequence shown here is derived from an EMBL/GenBank/DDBJ whole genome shotgun (WGS) entry which is preliminary data.</text>
</comment>